<dbReference type="PANTHER" id="PTHR11138">
    <property type="entry name" value="METHIONYL-TRNA FORMYLTRANSFERASE"/>
    <property type="match status" value="1"/>
</dbReference>
<dbReference type="AlphaFoldDB" id="A0A9J6ZT99"/>
<feature type="domain" description="Formyl transferase C-terminal" evidence="10">
    <location>
        <begin position="209"/>
        <end position="309"/>
    </location>
</feature>
<organism evidence="11 12">
    <name type="scientific">Xiashengella succiniciproducens</name>
    <dbReference type="NCBI Taxonomy" id="2949635"/>
    <lineage>
        <taxon>Bacteria</taxon>
        <taxon>Pseudomonadati</taxon>
        <taxon>Bacteroidota</taxon>
        <taxon>Bacteroidia</taxon>
        <taxon>Marinilabiliales</taxon>
        <taxon>Marinilabiliaceae</taxon>
        <taxon>Xiashengella</taxon>
    </lineage>
</organism>
<keyword evidence="12" id="KW-1185">Reference proteome</keyword>
<evidence type="ECO:0000256" key="8">
    <source>
        <dbReference type="HAMAP-Rule" id="MF_00182"/>
    </source>
</evidence>
<dbReference type="InterPro" id="IPR044135">
    <property type="entry name" value="Met-tRNA-FMT_C"/>
</dbReference>
<dbReference type="HAMAP" id="MF_00182">
    <property type="entry name" value="Formyl_trans"/>
    <property type="match status" value="1"/>
</dbReference>
<sequence>MNKPRIVFMGTPEFAAHSLQALHDSGANLVAVVTAPDRRSGRGMKLTSSAVGETAGNLGLPVLKPEKLKDPVFLDALRELKPDLQVVVAFRMLPEAVWALPPMGTFNLHASLLPQYRGAAPINHAIINGEKVTGVTTFFINHEIDTGNILFREEVSILDEDDAGTLHDKLMETGAQLIIRTIDAIASGKIHPLPQDELTGNEILKPAPKIFKEDCKIDWSLDPVTIHNKIRGLSPYPAAWTEFILKDGSVASVKIFRTAITNDKLAQGEISCDGKSVLKIGCRGGALQILELQLAGKKRLATAEFLRGFDHGSLDKVK</sequence>
<dbReference type="PANTHER" id="PTHR11138:SF5">
    <property type="entry name" value="METHIONYL-TRNA FORMYLTRANSFERASE, MITOCHONDRIAL"/>
    <property type="match status" value="1"/>
</dbReference>
<evidence type="ECO:0000256" key="2">
    <source>
        <dbReference type="ARBA" id="ARBA00010699"/>
    </source>
</evidence>
<comment type="similarity">
    <text evidence="2 8">Belongs to the Fmt family.</text>
</comment>
<comment type="catalytic activity">
    <reaction evidence="7 8">
        <text>L-methionyl-tRNA(fMet) + (6R)-10-formyltetrahydrofolate = N-formyl-L-methionyl-tRNA(fMet) + (6S)-5,6,7,8-tetrahydrofolate + H(+)</text>
        <dbReference type="Rhea" id="RHEA:24380"/>
        <dbReference type="Rhea" id="RHEA-COMP:9952"/>
        <dbReference type="Rhea" id="RHEA-COMP:9953"/>
        <dbReference type="ChEBI" id="CHEBI:15378"/>
        <dbReference type="ChEBI" id="CHEBI:57453"/>
        <dbReference type="ChEBI" id="CHEBI:78530"/>
        <dbReference type="ChEBI" id="CHEBI:78844"/>
        <dbReference type="ChEBI" id="CHEBI:195366"/>
        <dbReference type="EC" id="2.1.2.9"/>
    </reaction>
</comment>
<protein>
    <recommendedName>
        <fullName evidence="4 8">Methionyl-tRNA formyltransferase</fullName>
        <ecNumber evidence="3 8">2.1.2.9</ecNumber>
    </recommendedName>
</protein>
<accession>A0A9J6ZT99</accession>
<feature type="domain" description="Formyl transferase N-terminal" evidence="9">
    <location>
        <begin position="5"/>
        <end position="182"/>
    </location>
</feature>
<evidence type="ECO:0000259" key="10">
    <source>
        <dbReference type="Pfam" id="PF02911"/>
    </source>
</evidence>
<reference evidence="11" key="2">
    <citation type="submission" date="2022-06" db="EMBL/GenBank/DDBJ databases">
        <title>Xiashengella guii gen. nov. sp. nov., a bacterium isolated form anaerobic digestion tank.</title>
        <authorList>
            <person name="Huang H."/>
        </authorList>
    </citation>
    <scope>NUCLEOTIDE SEQUENCE</scope>
    <source>
        <strain evidence="11">Ai-910</strain>
    </source>
</reference>
<keyword evidence="5 8" id="KW-0808">Transferase</keyword>
<dbReference type="RefSeq" id="WP_250724740.1">
    <property type="nucleotide sequence ID" value="NZ_CP098400.1"/>
</dbReference>
<dbReference type="CDD" id="cd08646">
    <property type="entry name" value="FMT_core_Met-tRNA-FMT_N"/>
    <property type="match status" value="1"/>
</dbReference>
<evidence type="ECO:0000256" key="5">
    <source>
        <dbReference type="ARBA" id="ARBA00022679"/>
    </source>
</evidence>
<dbReference type="InterPro" id="IPR005794">
    <property type="entry name" value="Fmt"/>
</dbReference>
<evidence type="ECO:0000256" key="6">
    <source>
        <dbReference type="ARBA" id="ARBA00022917"/>
    </source>
</evidence>
<evidence type="ECO:0000313" key="11">
    <source>
        <dbReference type="EMBL" id="URW80488.1"/>
    </source>
</evidence>
<feature type="binding site" evidence="8">
    <location>
        <begin position="111"/>
        <end position="114"/>
    </location>
    <ligand>
        <name>(6S)-5,6,7,8-tetrahydrofolate</name>
        <dbReference type="ChEBI" id="CHEBI:57453"/>
    </ligand>
</feature>
<evidence type="ECO:0000256" key="3">
    <source>
        <dbReference type="ARBA" id="ARBA00012261"/>
    </source>
</evidence>
<dbReference type="InterPro" id="IPR041711">
    <property type="entry name" value="Met-tRNA-FMT_N"/>
</dbReference>
<comment type="function">
    <text evidence="1 8">Attaches a formyl group to the free amino group of methionyl-tRNA(fMet). The formyl group appears to play a dual role in the initiator identity of N-formylmethionyl-tRNA by promoting its recognition by IF2 and preventing the misappropriation of this tRNA by the elongation apparatus.</text>
</comment>
<dbReference type="EC" id="2.1.2.9" evidence="3 8"/>
<dbReference type="Gene3D" id="3.40.50.170">
    <property type="entry name" value="Formyl transferase, N-terminal domain"/>
    <property type="match status" value="1"/>
</dbReference>
<dbReference type="Gene3D" id="3.10.25.10">
    <property type="entry name" value="Formyl transferase, C-terminal domain"/>
    <property type="match status" value="1"/>
</dbReference>
<reference evidence="11" key="1">
    <citation type="submission" date="2022-05" db="EMBL/GenBank/DDBJ databases">
        <authorList>
            <person name="Sun X."/>
        </authorList>
    </citation>
    <scope>NUCLEOTIDE SEQUENCE</scope>
    <source>
        <strain evidence="11">Ai-910</strain>
    </source>
</reference>
<evidence type="ECO:0000256" key="7">
    <source>
        <dbReference type="ARBA" id="ARBA00048558"/>
    </source>
</evidence>
<dbReference type="Pfam" id="PF00551">
    <property type="entry name" value="Formyl_trans_N"/>
    <property type="match status" value="1"/>
</dbReference>
<dbReference type="Proteomes" id="UP001056426">
    <property type="component" value="Chromosome"/>
</dbReference>
<dbReference type="GO" id="GO:0004479">
    <property type="term" value="F:methionyl-tRNA formyltransferase activity"/>
    <property type="evidence" value="ECO:0007669"/>
    <property type="project" value="UniProtKB-UniRule"/>
</dbReference>
<dbReference type="InterPro" id="IPR002376">
    <property type="entry name" value="Formyl_transf_N"/>
</dbReference>
<proteinExistence type="inferred from homology"/>
<gene>
    <name evidence="8 11" type="primary">fmt</name>
    <name evidence="11" type="ORF">M9189_03870</name>
</gene>
<evidence type="ECO:0000256" key="1">
    <source>
        <dbReference type="ARBA" id="ARBA00002606"/>
    </source>
</evidence>
<name>A0A9J6ZT99_9BACT</name>
<dbReference type="SUPFAM" id="SSF50486">
    <property type="entry name" value="FMT C-terminal domain-like"/>
    <property type="match status" value="1"/>
</dbReference>
<dbReference type="CDD" id="cd08704">
    <property type="entry name" value="Met_tRNA_FMT_C"/>
    <property type="match status" value="1"/>
</dbReference>
<dbReference type="NCBIfam" id="TIGR00460">
    <property type="entry name" value="fmt"/>
    <property type="match status" value="1"/>
</dbReference>
<dbReference type="KEGG" id="alkq:M9189_03870"/>
<dbReference type="InterPro" id="IPR005793">
    <property type="entry name" value="Formyl_trans_C"/>
</dbReference>
<keyword evidence="6 8" id="KW-0648">Protein biosynthesis</keyword>
<dbReference type="Pfam" id="PF02911">
    <property type="entry name" value="Formyl_trans_C"/>
    <property type="match status" value="1"/>
</dbReference>
<dbReference type="SUPFAM" id="SSF53328">
    <property type="entry name" value="Formyltransferase"/>
    <property type="match status" value="1"/>
</dbReference>
<dbReference type="GO" id="GO:0005829">
    <property type="term" value="C:cytosol"/>
    <property type="evidence" value="ECO:0007669"/>
    <property type="project" value="TreeGrafter"/>
</dbReference>
<dbReference type="InterPro" id="IPR036477">
    <property type="entry name" value="Formyl_transf_N_sf"/>
</dbReference>
<dbReference type="InterPro" id="IPR011034">
    <property type="entry name" value="Formyl_transferase-like_C_sf"/>
</dbReference>
<dbReference type="InterPro" id="IPR037022">
    <property type="entry name" value="Formyl_trans_C_sf"/>
</dbReference>
<dbReference type="EMBL" id="CP098400">
    <property type="protein sequence ID" value="URW80488.1"/>
    <property type="molecule type" value="Genomic_DNA"/>
</dbReference>
<evidence type="ECO:0000259" key="9">
    <source>
        <dbReference type="Pfam" id="PF00551"/>
    </source>
</evidence>
<evidence type="ECO:0000256" key="4">
    <source>
        <dbReference type="ARBA" id="ARBA00016014"/>
    </source>
</evidence>
<evidence type="ECO:0000313" key="12">
    <source>
        <dbReference type="Proteomes" id="UP001056426"/>
    </source>
</evidence>